<feature type="coiled-coil region" evidence="1">
    <location>
        <begin position="77"/>
        <end position="111"/>
    </location>
</feature>
<feature type="compositionally biased region" description="Low complexity" evidence="2">
    <location>
        <begin position="13"/>
        <end position="36"/>
    </location>
</feature>
<evidence type="ECO:0000256" key="2">
    <source>
        <dbReference type="SAM" id="MobiDB-lite"/>
    </source>
</evidence>
<sequence length="172" mass="18548">MSSVIPPEMASAPMEPSPELSVLSSSTTTNPTSKNSHVISSSNDAETTKNRTKSDNSDKKQSETPENINNDIQPPTVEQIQAQCSDMISILRGLEQEEHDLQCQVEILSREALLCGFQTDKVEKVLLRRPASSTTSKRVRAPSKASKPPAVNDSTTDASPIKKPKNEGAASS</sequence>
<feature type="region of interest" description="Disordered" evidence="2">
    <location>
        <begin position="130"/>
        <end position="172"/>
    </location>
</feature>
<accession>A0A9K3LS33</accession>
<reference evidence="3" key="2">
    <citation type="submission" date="2021-04" db="EMBL/GenBank/DDBJ databases">
        <authorList>
            <person name="Podell S."/>
        </authorList>
    </citation>
    <scope>NUCLEOTIDE SEQUENCE</scope>
    <source>
        <strain evidence="3">Hildebrandi</strain>
    </source>
</reference>
<protein>
    <submittedName>
        <fullName evidence="3">Uncharacterized protein</fullName>
    </submittedName>
</protein>
<evidence type="ECO:0000313" key="4">
    <source>
        <dbReference type="Proteomes" id="UP000693970"/>
    </source>
</evidence>
<feature type="compositionally biased region" description="Basic and acidic residues" evidence="2">
    <location>
        <begin position="46"/>
        <end position="63"/>
    </location>
</feature>
<comment type="caution">
    <text evidence="3">The sequence shown here is derived from an EMBL/GenBank/DDBJ whole genome shotgun (WGS) entry which is preliminary data.</text>
</comment>
<gene>
    <name evidence="3" type="ORF">IV203_029827</name>
</gene>
<dbReference type="Proteomes" id="UP000693970">
    <property type="component" value="Unassembled WGS sequence"/>
</dbReference>
<organism evidence="3 4">
    <name type="scientific">Nitzschia inconspicua</name>
    <dbReference type="NCBI Taxonomy" id="303405"/>
    <lineage>
        <taxon>Eukaryota</taxon>
        <taxon>Sar</taxon>
        <taxon>Stramenopiles</taxon>
        <taxon>Ochrophyta</taxon>
        <taxon>Bacillariophyta</taxon>
        <taxon>Bacillariophyceae</taxon>
        <taxon>Bacillariophycidae</taxon>
        <taxon>Bacillariales</taxon>
        <taxon>Bacillariaceae</taxon>
        <taxon>Nitzschia</taxon>
    </lineage>
</organism>
<feature type="region of interest" description="Disordered" evidence="2">
    <location>
        <begin position="1"/>
        <end position="76"/>
    </location>
</feature>
<feature type="compositionally biased region" description="Polar residues" evidence="2">
    <location>
        <begin position="64"/>
        <end position="76"/>
    </location>
</feature>
<reference evidence="3" key="1">
    <citation type="journal article" date="2021" name="Sci. Rep.">
        <title>Diploid genomic architecture of Nitzschia inconspicua, an elite biomass production diatom.</title>
        <authorList>
            <person name="Oliver A."/>
            <person name="Podell S."/>
            <person name="Pinowska A."/>
            <person name="Traller J.C."/>
            <person name="Smith S.R."/>
            <person name="McClure R."/>
            <person name="Beliaev A."/>
            <person name="Bohutskyi P."/>
            <person name="Hill E.A."/>
            <person name="Rabines A."/>
            <person name="Zheng H."/>
            <person name="Allen L.Z."/>
            <person name="Kuo A."/>
            <person name="Grigoriev I.V."/>
            <person name="Allen A.E."/>
            <person name="Hazlebeck D."/>
            <person name="Allen E.E."/>
        </authorList>
    </citation>
    <scope>NUCLEOTIDE SEQUENCE</scope>
    <source>
        <strain evidence="3">Hildebrandi</strain>
    </source>
</reference>
<keyword evidence="1" id="KW-0175">Coiled coil</keyword>
<dbReference type="EMBL" id="JAGRRH010000007">
    <property type="protein sequence ID" value="KAG7367157.1"/>
    <property type="molecule type" value="Genomic_DNA"/>
</dbReference>
<name>A0A9K3LS33_9STRA</name>
<evidence type="ECO:0000256" key="1">
    <source>
        <dbReference type="SAM" id="Coils"/>
    </source>
</evidence>
<keyword evidence="4" id="KW-1185">Reference proteome</keyword>
<evidence type="ECO:0000313" key="3">
    <source>
        <dbReference type="EMBL" id="KAG7367157.1"/>
    </source>
</evidence>
<proteinExistence type="predicted"/>
<dbReference type="AlphaFoldDB" id="A0A9K3LS33"/>